<organism evidence="2 3">
    <name type="scientific">Stylosanthes scabra</name>
    <dbReference type="NCBI Taxonomy" id="79078"/>
    <lineage>
        <taxon>Eukaryota</taxon>
        <taxon>Viridiplantae</taxon>
        <taxon>Streptophyta</taxon>
        <taxon>Embryophyta</taxon>
        <taxon>Tracheophyta</taxon>
        <taxon>Spermatophyta</taxon>
        <taxon>Magnoliopsida</taxon>
        <taxon>eudicotyledons</taxon>
        <taxon>Gunneridae</taxon>
        <taxon>Pentapetalae</taxon>
        <taxon>rosids</taxon>
        <taxon>fabids</taxon>
        <taxon>Fabales</taxon>
        <taxon>Fabaceae</taxon>
        <taxon>Papilionoideae</taxon>
        <taxon>50 kb inversion clade</taxon>
        <taxon>dalbergioids sensu lato</taxon>
        <taxon>Dalbergieae</taxon>
        <taxon>Pterocarpus clade</taxon>
        <taxon>Stylosanthes</taxon>
    </lineage>
</organism>
<feature type="compositionally biased region" description="Low complexity" evidence="1">
    <location>
        <begin position="50"/>
        <end position="63"/>
    </location>
</feature>
<evidence type="ECO:0000256" key="1">
    <source>
        <dbReference type="SAM" id="MobiDB-lite"/>
    </source>
</evidence>
<evidence type="ECO:0000313" key="2">
    <source>
        <dbReference type="EMBL" id="MED6197306.1"/>
    </source>
</evidence>
<sequence>MASLGNTCSKNRKLIPCNGTSKRELVGCTGGDECKVAEWRSTAASEDCEAATTTASSRAGTVSGDSFSDSRSGVRRKHIGGGAEDDDGAPPEKDSCDPSGS</sequence>
<comment type="caution">
    <text evidence="2">The sequence shown here is derived from an EMBL/GenBank/DDBJ whole genome shotgun (WGS) entry which is preliminary data.</text>
</comment>
<evidence type="ECO:0000313" key="3">
    <source>
        <dbReference type="Proteomes" id="UP001341840"/>
    </source>
</evidence>
<gene>
    <name evidence="2" type="ORF">PIB30_055454</name>
</gene>
<proteinExistence type="predicted"/>
<feature type="compositionally biased region" description="Basic and acidic residues" evidence="1">
    <location>
        <begin position="90"/>
        <end position="101"/>
    </location>
</feature>
<keyword evidence="3" id="KW-1185">Reference proteome</keyword>
<accession>A0ABU6XJC7</accession>
<name>A0ABU6XJC7_9FABA</name>
<reference evidence="2 3" key="1">
    <citation type="journal article" date="2023" name="Plants (Basel)">
        <title>Bridging the Gap: Combining Genomics and Transcriptomics Approaches to Understand Stylosanthes scabra, an Orphan Legume from the Brazilian Caatinga.</title>
        <authorList>
            <person name="Ferreira-Neto J.R.C."/>
            <person name="da Silva M.D."/>
            <person name="Binneck E."/>
            <person name="de Melo N.F."/>
            <person name="da Silva R.H."/>
            <person name="de Melo A.L.T.M."/>
            <person name="Pandolfi V."/>
            <person name="Bustamante F.O."/>
            <person name="Brasileiro-Vidal A.C."/>
            <person name="Benko-Iseppon A.M."/>
        </authorList>
    </citation>
    <scope>NUCLEOTIDE SEQUENCE [LARGE SCALE GENOMIC DNA]</scope>
    <source>
        <tissue evidence="2">Leaves</tissue>
    </source>
</reference>
<dbReference type="Proteomes" id="UP001341840">
    <property type="component" value="Unassembled WGS sequence"/>
</dbReference>
<feature type="region of interest" description="Disordered" evidence="1">
    <location>
        <begin position="43"/>
        <end position="101"/>
    </location>
</feature>
<dbReference type="EMBL" id="JASCZI010211881">
    <property type="protein sequence ID" value="MED6197306.1"/>
    <property type="molecule type" value="Genomic_DNA"/>
</dbReference>
<protein>
    <submittedName>
        <fullName evidence="2">Uncharacterized protein</fullName>
    </submittedName>
</protein>